<sequence>MFQGMELVRTLQCPIKHGQSGFAQGIPHPCTCNQSTNVRVILRSRILGKGASYEADDVRLRHTLNRIVLVVPVLPQVAMMDTNWDRQGSATLHCAIVIHILTSPEFPRGEPEGPSVQAEKTLCIVKAKSVPESHKSSRVAHLYWLLWLAAELQEPTSALNDEC</sequence>
<reference evidence="2" key="1">
    <citation type="submission" date="2014-10" db="EMBL/GenBank/DDBJ databases">
        <authorList>
            <person name="King R."/>
        </authorList>
    </citation>
    <scope>NUCLEOTIDE SEQUENCE [LARGE SCALE GENOMIC DNA]</scope>
    <source>
        <strain evidence="2">A3/5</strain>
    </source>
</reference>
<keyword evidence="2" id="KW-1185">Reference proteome</keyword>
<protein>
    <submittedName>
        <fullName evidence="1">Uncharacterized protein</fullName>
    </submittedName>
</protein>
<dbReference type="EMBL" id="LN649229">
    <property type="protein sequence ID" value="CEI64372.1"/>
    <property type="molecule type" value="Genomic_DNA"/>
</dbReference>
<dbReference type="AlphaFoldDB" id="A0A2L2T1C6"/>
<evidence type="ECO:0000313" key="2">
    <source>
        <dbReference type="Proteomes" id="UP000245910"/>
    </source>
</evidence>
<proteinExistence type="predicted"/>
<dbReference type="Proteomes" id="UP000245910">
    <property type="component" value="Chromosome I"/>
</dbReference>
<evidence type="ECO:0000313" key="1">
    <source>
        <dbReference type="EMBL" id="CEI64372.1"/>
    </source>
</evidence>
<accession>A0A2L2T1C6</accession>
<organism evidence="1 2">
    <name type="scientific">Fusarium venenatum</name>
    <dbReference type="NCBI Taxonomy" id="56646"/>
    <lineage>
        <taxon>Eukaryota</taxon>
        <taxon>Fungi</taxon>
        <taxon>Dikarya</taxon>
        <taxon>Ascomycota</taxon>
        <taxon>Pezizomycotina</taxon>
        <taxon>Sordariomycetes</taxon>
        <taxon>Hypocreomycetidae</taxon>
        <taxon>Hypocreales</taxon>
        <taxon>Nectriaceae</taxon>
        <taxon>Fusarium</taxon>
    </lineage>
</organism>
<name>A0A2L2T1C6_9HYPO</name>